<proteinExistence type="predicted"/>
<feature type="region of interest" description="Disordered" evidence="2">
    <location>
        <begin position="92"/>
        <end position="114"/>
    </location>
</feature>
<feature type="region of interest" description="Disordered" evidence="2">
    <location>
        <begin position="414"/>
        <end position="441"/>
    </location>
</feature>
<feature type="region of interest" description="Disordered" evidence="2">
    <location>
        <begin position="882"/>
        <end position="931"/>
    </location>
</feature>
<feature type="compositionally biased region" description="Low complexity" evidence="2">
    <location>
        <begin position="422"/>
        <end position="436"/>
    </location>
</feature>
<feature type="region of interest" description="Disordered" evidence="2">
    <location>
        <begin position="347"/>
        <end position="390"/>
    </location>
</feature>
<accession>A0AAD7BPY2</accession>
<organism evidence="3 4">
    <name type="scientific">Roridomyces roridus</name>
    <dbReference type="NCBI Taxonomy" id="1738132"/>
    <lineage>
        <taxon>Eukaryota</taxon>
        <taxon>Fungi</taxon>
        <taxon>Dikarya</taxon>
        <taxon>Basidiomycota</taxon>
        <taxon>Agaricomycotina</taxon>
        <taxon>Agaricomycetes</taxon>
        <taxon>Agaricomycetidae</taxon>
        <taxon>Agaricales</taxon>
        <taxon>Marasmiineae</taxon>
        <taxon>Mycenaceae</taxon>
        <taxon>Roridomyces</taxon>
    </lineage>
</organism>
<feature type="compositionally biased region" description="Acidic residues" evidence="2">
    <location>
        <begin position="149"/>
        <end position="158"/>
    </location>
</feature>
<feature type="coiled-coil region" evidence="1">
    <location>
        <begin position="210"/>
        <end position="238"/>
    </location>
</feature>
<feature type="compositionally biased region" description="Basic residues" evidence="2">
    <location>
        <begin position="375"/>
        <end position="385"/>
    </location>
</feature>
<comment type="caution">
    <text evidence="3">The sequence shown here is derived from an EMBL/GenBank/DDBJ whole genome shotgun (WGS) entry which is preliminary data.</text>
</comment>
<feature type="compositionally biased region" description="Polar residues" evidence="2">
    <location>
        <begin position="96"/>
        <end position="111"/>
    </location>
</feature>
<keyword evidence="1" id="KW-0175">Coiled coil</keyword>
<feature type="compositionally biased region" description="Basic and acidic residues" evidence="2">
    <location>
        <begin position="363"/>
        <end position="374"/>
    </location>
</feature>
<evidence type="ECO:0000313" key="4">
    <source>
        <dbReference type="Proteomes" id="UP001221142"/>
    </source>
</evidence>
<reference evidence="3" key="1">
    <citation type="submission" date="2023-03" db="EMBL/GenBank/DDBJ databases">
        <title>Massive genome expansion in bonnet fungi (Mycena s.s.) driven by repeated elements and novel gene families across ecological guilds.</title>
        <authorList>
            <consortium name="Lawrence Berkeley National Laboratory"/>
            <person name="Harder C.B."/>
            <person name="Miyauchi S."/>
            <person name="Viragh M."/>
            <person name="Kuo A."/>
            <person name="Thoen E."/>
            <person name="Andreopoulos B."/>
            <person name="Lu D."/>
            <person name="Skrede I."/>
            <person name="Drula E."/>
            <person name="Henrissat B."/>
            <person name="Morin E."/>
            <person name="Kohler A."/>
            <person name="Barry K."/>
            <person name="LaButti K."/>
            <person name="Morin E."/>
            <person name="Salamov A."/>
            <person name="Lipzen A."/>
            <person name="Mereny Z."/>
            <person name="Hegedus B."/>
            <person name="Baldrian P."/>
            <person name="Stursova M."/>
            <person name="Weitz H."/>
            <person name="Taylor A."/>
            <person name="Grigoriev I.V."/>
            <person name="Nagy L.G."/>
            <person name="Martin F."/>
            <person name="Kauserud H."/>
        </authorList>
    </citation>
    <scope>NUCLEOTIDE SEQUENCE</scope>
    <source>
        <strain evidence="3">9284</strain>
    </source>
</reference>
<feature type="region of interest" description="Disordered" evidence="2">
    <location>
        <begin position="149"/>
        <end position="191"/>
    </location>
</feature>
<evidence type="ECO:0000313" key="3">
    <source>
        <dbReference type="EMBL" id="KAJ7627166.1"/>
    </source>
</evidence>
<dbReference type="AlphaFoldDB" id="A0AAD7BPY2"/>
<dbReference type="EMBL" id="JARKIF010000011">
    <property type="protein sequence ID" value="KAJ7627166.1"/>
    <property type="molecule type" value="Genomic_DNA"/>
</dbReference>
<sequence length="931" mass="99143">MVGNKWTSADQAEWLEKRVPQYIEAKAGKTFFKFWANLELDWFQQWPQEVVLGLAVQTGEDDVAPLSESDQSLLQEGINARKKQLKTWYRHHSKKTSGAATSHQRTTSSLLTRALFPNKKSHRVHRAKELFQKLHAKEISAAVEDAVGDLESDEDQEATEGLQPSQDPQHAEDAPPAEDVPPAEDAPPAAKFSVQRKRMVARNHIVAQLFDEATDEERAELDKMIEAEREVYSKEEAERVAREGEVAIRTPQQYQSGINQSSAVLSNVHKVVAEQTGWVGFTIYGGPNPQFNGKLSMKYNDWTGTVTGTSFLAALKDFDMAISKPFQAFLRRVYPVAERRARALPVAEDSGNNLPELEPGFVQHDDSDPKAAEKKKARKKKKKKAVNLPGAPSLASNAAESIALAIPATSLVAPAPEDGGVSPPSTTPLVTSTESTIDSPTTPVVTSIMPVAASELTDFIGGYPLEIPFDFTGLESEEGAQLISMDDTENDRTGYIGDIPPFFSSSSFQDVWSMDPLGPKTAAPHLPQVAGSSGVEMESLESPVVLPELIPSSRGTPPRAPSQLANIFASLRGHVTSSPPTATTFSPPSALHTPSHSGVPKPTSSSTLRRGVAPLAPPRPRAAWRNAKVAMAEAASPQLPADSVSTFSAHAAAGPPTPTPIPSLSQSPPVSVSSAAVSSTGEHADTIDPLPNPAMSTSGHHPSAPAPAVDLTPAVAVAVAASTAVPAVPRQILSRPAAKPPPAPKSQLLGADAKKEALVKAAAAREQKKAHRRIAAERARVGRVAAAASRSADAAEAADAGDAGGTPPLTTVTNSRVPAVDTASHQEPPARVARWTAPATLALQAENARLFNPDGESQLVILPAGRARKASTRLQDAIEAEATRSKQLTHAEVRAKQNEKSELALLARGKRKADEEAPGGRKSKRPKVKKN</sequence>
<feature type="compositionally biased region" description="Low complexity" evidence="2">
    <location>
        <begin position="576"/>
        <end position="590"/>
    </location>
</feature>
<feature type="region of interest" description="Disordered" evidence="2">
    <location>
        <begin position="648"/>
        <end position="707"/>
    </location>
</feature>
<evidence type="ECO:0000256" key="2">
    <source>
        <dbReference type="SAM" id="MobiDB-lite"/>
    </source>
</evidence>
<feature type="compositionally biased region" description="Low complexity" evidence="2">
    <location>
        <begin position="662"/>
        <end position="679"/>
    </location>
</feature>
<keyword evidence="4" id="KW-1185">Reference proteome</keyword>
<feature type="compositionally biased region" description="Basic residues" evidence="2">
    <location>
        <begin position="921"/>
        <end position="931"/>
    </location>
</feature>
<gene>
    <name evidence="3" type="ORF">FB45DRAFT_1059971</name>
</gene>
<feature type="compositionally biased region" description="Polar residues" evidence="2">
    <location>
        <begin position="592"/>
        <end position="608"/>
    </location>
</feature>
<protein>
    <submittedName>
        <fullName evidence="3">Uncharacterized protein</fullName>
    </submittedName>
</protein>
<evidence type="ECO:0000256" key="1">
    <source>
        <dbReference type="SAM" id="Coils"/>
    </source>
</evidence>
<feature type="region of interest" description="Disordered" evidence="2">
    <location>
        <begin position="575"/>
        <end position="620"/>
    </location>
</feature>
<feature type="compositionally biased region" description="Basic and acidic residues" evidence="2">
    <location>
        <begin position="882"/>
        <end position="902"/>
    </location>
</feature>
<dbReference type="Proteomes" id="UP001221142">
    <property type="component" value="Unassembled WGS sequence"/>
</dbReference>
<name>A0AAD7BPY2_9AGAR</name>